<feature type="chain" id="PRO_5035748975" description="Cytochrome P450 303a1" evidence="16">
    <location>
        <begin position="21"/>
        <end position="501"/>
    </location>
</feature>
<dbReference type="OrthoDB" id="1055148at2759"/>
<dbReference type="PANTHER" id="PTHR24300:SF376">
    <property type="entry name" value="CYTOCHROME P450 15A1"/>
    <property type="match status" value="1"/>
</dbReference>
<evidence type="ECO:0000256" key="14">
    <source>
        <dbReference type="PIRSR" id="PIRSR602401-1"/>
    </source>
</evidence>
<evidence type="ECO:0000256" key="1">
    <source>
        <dbReference type="ARBA" id="ARBA00001971"/>
    </source>
</evidence>
<dbReference type="GO" id="GO:0020037">
    <property type="term" value="F:heme binding"/>
    <property type="evidence" value="ECO:0007669"/>
    <property type="project" value="InterPro"/>
</dbReference>
<comment type="subcellular location">
    <subcellularLocation>
        <location evidence="4">Endoplasmic reticulum membrane</location>
        <topology evidence="4">Peripheral membrane protein</topology>
    </subcellularLocation>
    <subcellularLocation>
        <location evidence="3">Microsome membrane</location>
        <topology evidence="3">Peripheral membrane protein</topology>
    </subcellularLocation>
</comment>
<keyword evidence="11 14" id="KW-0408">Iron</keyword>
<comment type="caution">
    <text evidence="17">The sequence shown here is derived from an EMBL/GenBank/DDBJ whole genome shotgun (WGS) entry which is preliminary data.</text>
</comment>
<dbReference type="GO" id="GO:0008395">
    <property type="term" value="F:steroid hydroxylase activity"/>
    <property type="evidence" value="ECO:0007669"/>
    <property type="project" value="TreeGrafter"/>
</dbReference>
<comment type="function">
    <text evidence="2">May be involved in the metabolism of insect hormones and in the breakdown of synthetic insecticides.</text>
</comment>
<dbReference type="GO" id="GO:0016712">
    <property type="term" value="F:oxidoreductase activity, acting on paired donors, with incorporation or reduction of molecular oxygen, reduced flavin or flavoprotein as one donor, and incorporation of one atom of oxygen"/>
    <property type="evidence" value="ECO:0007669"/>
    <property type="project" value="TreeGrafter"/>
</dbReference>
<evidence type="ECO:0008006" key="19">
    <source>
        <dbReference type="Google" id="ProtNLM"/>
    </source>
</evidence>
<dbReference type="EMBL" id="CADEPI010000432">
    <property type="protein sequence ID" value="CAB3385767.1"/>
    <property type="molecule type" value="Genomic_DNA"/>
</dbReference>
<keyword evidence="16" id="KW-0732">Signal</keyword>
<dbReference type="Gene3D" id="1.10.630.10">
    <property type="entry name" value="Cytochrome P450"/>
    <property type="match status" value="1"/>
</dbReference>
<name>A0A8S1E6C1_9INSE</name>
<organism evidence="17 18">
    <name type="scientific">Cloeon dipterum</name>
    <dbReference type="NCBI Taxonomy" id="197152"/>
    <lineage>
        <taxon>Eukaryota</taxon>
        <taxon>Metazoa</taxon>
        <taxon>Ecdysozoa</taxon>
        <taxon>Arthropoda</taxon>
        <taxon>Hexapoda</taxon>
        <taxon>Insecta</taxon>
        <taxon>Pterygota</taxon>
        <taxon>Palaeoptera</taxon>
        <taxon>Ephemeroptera</taxon>
        <taxon>Pisciforma</taxon>
        <taxon>Baetidae</taxon>
        <taxon>Cloeon</taxon>
    </lineage>
</organism>
<evidence type="ECO:0000256" key="5">
    <source>
        <dbReference type="ARBA" id="ARBA00010617"/>
    </source>
</evidence>
<dbReference type="CDD" id="cd20651">
    <property type="entry name" value="CYP15A1-like"/>
    <property type="match status" value="1"/>
</dbReference>
<evidence type="ECO:0000256" key="10">
    <source>
        <dbReference type="ARBA" id="ARBA00023002"/>
    </source>
</evidence>
<keyword evidence="9" id="KW-0492">Microsome</keyword>
<dbReference type="GO" id="GO:0005506">
    <property type="term" value="F:iron ion binding"/>
    <property type="evidence" value="ECO:0007669"/>
    <property type="project" value="InterPro"/>
</dbReference>
<comment type="cofactor">
    <cofactor evidence="1 14">
        <name>heme</name>
        <dbReference type="ChEBI" id="CHEBI:30413"/>
    </cofactor>
</comment>
<dbReference type="InterPro" id="IPR002401">
    <property type="entry name" value="Cyt_P450_E_grp-I"/>
</dbReference>
<keyword evidence="7 14" id="KW-0479">Metal-binding</keyword>
<comment type="similarity">
    <text evidence="5 15">Belongs to the cytochrome P450 family.</text>
</comment>
<accession>A0A8S1E6C1</accession>
<dbReference type="PANTHER" id="PTHR24300">
    <property type="entry name" value="CYTOCHROME P450 508A4-RELATED"/>
    <property type="match status" value="1"/>
</dbReference>
<dbReference type="SUPFAM" id="SSF48264">
    <property type="entry name" value="Cytochrome P450"/>
    <property type="match status" value="1"/>
</dbReference>
<reference evidence="17 18" key="1">
    <citation type="submission" date="2020-04" db="EMBL/GenBank/DDBJ databases">
        <authorList>
            <person name="Alioto T."/>
            <person name="Alioto T."/>
            <person name="Gomez Garrido J."/>
        </authorList>
    </citation>
    <scope>NUCLEOTIDE SEQUENCE [LARGE SCALE GENOMIC DNA]</scope>
</reference>
<evidence type="ECO:0000256" key="2">
    <source>
        <dbReference type="ARBA" id="ARBA00003690"/>
    </source>
</evidence>
<keyword evidence="12 15" id="KW-0503">Monooxygenase</keyword>
<feature type="signal peptide" evidence="16">
    <location>
        <begin position="1"/>
        <end position="20"/>
    </location>
</feature>
<evidence type="ECO:0000313" key="17">
    <source>
        <dbReference type="EMBL" id="CAB3385767.1"/>
    </source>
</evidence>
<keyword evidence="10 15" id="KW-0560">Oxidoreductase</keyword>
<dbReference type="InterPro" id="IPR001128">
    <property type="entry name" value="Cyt_P450"/>
</dbReference>
<dbReference type="Proteomes" id="UP000494165">
    <property type="component" value="Unassembled WGS sequence"/>
</dbReference>
<dbReference type="PROSITE" id="PS00086">
    <property type="entry name" value="CYTOCHROME_P450"/>
    <property type="match status" value="1"/>
</dbReference>
<evidence type="ECO:0000256" key="8">
    <source>
        <dbReference type="ARBA" id="ARBA00022824"/>
    </source>
</evidence>
<evidence type="ECO:0000256" key="16">
    <source>
        <dbReference type="SAM" id="SignalP"/>
    </source>
</evidence>
<evidence type="ECO:0000256" key="15">
    <source>
        <dbReference type="RuleBase" id="RU000461"/>
    </source>
</evidence>
<evidence type="ECO:0000256" key="4">
    <source>
        <dbReference type="ARBA" id="ARBA00004406"/>
    </source>
</evidence>
<evidence type="ECO:0000256" key="3">
    <source>
        <dbReference type="ARBA" id="ARBA00004174"/>
    </source>
</evidence>
<dbReference type="Pfam" id="PF00067">
    <property type="entry name" value="p450"/>
    <property type="match status" value="1"/>
</dbReference>
<keyword evidence="13" id="KW-0472">Membrane</keyword>
<evidence type="ECO:0000256" key="12">
    <source>
        <dbReference type="ARBA" id="ARBA00023033"/>
    </source>
</evidence>
<evidence type="ECO:0000256" key="7">
    <source>
        <dbReference type="ARBA" id="ARBA00022723"/>
    </source>
</evidence>
<proteinExistence type="inferred from homology"/>
<evidence type="ECO:0000256" key="13">
    <source>
        <dbReference type="ARBA" id="ARBA00023136"/>
    </source>
</evidence>
<dbReference type="AlphaFoldDB" id="A0A8S1E6C1"/>
<dbReference type="GO" id="GO:0006082">
    <property type="term" value="P:organic acid metabolic process"/>
    <property type="evidence" value="ECO:0007669"/>
    <property type="project" value="TreeGrafter"/>
</dbReference>
<keyword evidence="6 14" id="KW-0349">Heme</keyword>
<dbReference type="GO" id="GO:0006805">
    <property type="term" value="P:xenobiotic metabolic process"/>
    <property type="evidence" value="ECO:0007669"/>
    <property type="project" value="TreeGrafter"/>
</dbReference>
<dbReference type="FunFam" id="1.10.630.10:FF:000238">
    <property type="entry name" value="Cytochrome P450 2A6"/>
    <property type="match status" value="1"/>
</dbReference>
<dbReference type="PRINTS" id="PR00463">
    <property type="entry name" value="EP450I"/>
</dbReference>
<keyword evidence="18" id="KW-1185">Reference proteome</keyword>
<gene>
    <name evidence="17" type="ORF">CLODIP_2_CD05793</name>
</gene>
<protein>
    <recommendedName>
        <fullName evidence="19">Cytochrome P450 303a1</fullName>
    </recommendedName>
</protein>
<dbReference type="InterPro" id="IPR050182">
    <property type="entry name" value="Cytochrome_P450_fam2"/>
</dbReference>
<dbReference type="InterPro" id="IPR036396">
    <property type="entry name" value="Cyt_P450_sf"/>
</dbReference>
<sequence>MWLAPLLFIFVIGLIIVLDAKKPRNFPPGPAWWPIVGSLPEVSRWRKKLGTLTMAATFLAKQHGKGKLVGLRVGNDVQVVLASAELVKEMATKPELDGRPRGPFYRHRTWGLRRGVMLTDDEFWRDQRRFLTRHLRDFGLGKASQMETIIMREVQALTDYFKTAISNTADGKALIPLHNAFGVSVLNTIWAMLAGKRYDPDDAELCTLQKILSDMFASMDMTGCLFNHFPILRYVLPEASGYNYYMTCHQKLLQFLQAELLRHKTTYMEDSPRDFMDVFIAESNTRKDEDSNYTDIQLMAICMDMFMAGSDTTNKSLSFGFLHFLRQPHVVRKIQEEIDSVVGRERPVTLDDRHNMPYTEAAVNESIRVFAAHAIAVPHRAMADSTLMGYFIPKDTILAVNYNGLFMNEELYEDPWTFKPERFLNEKNEVSLPDHFIPFGVGRRRCMGDTLAKTNIFLFISNLLQTFNFENPKGRPLPDPFPIEGITPFTQLYDGVISLRD</sequence>
<dbReference type="PRINTS" id="PR00385">
    <property type="entry name" value="P450"/>
</dbReference>
<dbReference type="InterPro" id="IPR017972">
    <property type="entry name" value="Cyt_P450_CS"/>
</dbReference>
<evidence type="ECO:0000313" key="18">
    <source>
        <dbReference type="Proteomes" id="UP000494165"/>
    </source>
</evidence>
<evidence type="ECO:0000256" key="11">
    <source>
        <dbReference type="ARBA" id="ARBA00023004"/>
    </source>
</evidence>
<evidence type="ECO:0000256" key="6">
    <source>
        <dbReference type="ARBA" id="ARBA00022617"/>
    </source>
</evidence>
<dbReference type="GO" id="GO:0005789">
    <property type="term" value="C:endoplasmic reticulum membrane"/>
    <property type="evidence" value="ECO:0007669"/>
    <property type="project" value="UniProtKB-SubCell"/>
</dbReference>
<feature type="binding site" description="axial binding residue" evidence="14">
    <location>
        <position position="446"/>
    </location>
    <ligand>
        <name>heme</name>
        <dbReference type="ChEBI" id="CHEBI:30413"/>
    </ligand>
    <ligandPart>
        <name>Fe</name>
        <dbReference type="ChEBI" id="CHEBI:18248"/>
    </ligandPart>
</feature>
<evidence type="ECO:0000256" key="9">
    <source>
        <dbReference type="ARBA" id="ARBA00022848"/>
    </source>
</evidence>
<keyword evidence="8" id="KW-0256">Endoplasmic reticulum</keyword>